<organism evidence="1 2">
    <name type="scientific">Botryotinia fuckeliana (strain T4)</name>
    <name type="common">Noble rot fungus</name>
    <name type="synonym">Botrytis cinerea</name>
    <dbReference type="NCBI Taxonomy" id="999810"/>
    <lineage>
        <taxon>Eukaryota</taxon>
        <taxon>Fungi</taxon>
        <taxon>Dikarya</taxon>
        <taxon>Ascomycota</taxon>
        <taxon>Pezizomycotina</taxon>
        <taxon>Leotiomycetes</taxon>
        <taxon>Helotiales</taxon>
        <taxon>Sclerotiniaceae</taxon>
        <taxon>Botrytis</taxon>
    </lineage>
</organism>
<dbReference type="EMBL" id="FQ790255">
    <property type="protein sequence ID" value="CCD43246.1"/>
    <property type="molecule type" value="Genomic_DNA"/>
</dbReference>
<reference evidence="2" key="1">
    <citation type="journal article" date="2011" name="PLoS Genet.">
        <title>Genomic analysis of the necrotrophic fungal pathogens Sclerotinia sclerotiorum and Botrytis cinerea.</title>
        <authorList>
            <person name="Amselem J."/>
            <person name="Cuomo C.A."/>
            <person name="van Kan J.A."/>
            <person name="Viaud M."/>
            <person name="Benito E.P."/>
            <person name="Couloux A."/>
            <person name="Coutinho P.M."/>
            <person name="de Vries R.P."/>
            <person name="Dyer P.S."/>
            <person name="Fillinger S."/>
            <person name="Fournier E."/>
            <person name="Gout L."/>
            <person name="Hahn M."/>
            <person name="Kohn L."/>
            <person name="Lapalu N."/>
            <person name="Plummer K.M."/>
            <person name="Pradier J.M."/>
            <person name="Quevillon E."/>
            <person name="Sharon A."/>
            <person name="Simon A."/>
            <person name="ten Have A."/>
            <person name="Tudzynski B."/>
            <person name="Tudzynski P."/>
            <person name="Wincker P."/>
            <person name="Andrew M."/>
            <person name="Anthouard V."/>
            <person name="Beever R.E."/>
            <person name="Beffa R."/>
            <person name="Benoit I."/>
            <person name="Bouzid O."/>
            <person name="Brault B."/>
            <person name="Chen Z."/>
            <person name="Choquer M."/>
            <person name="Collemare J."/>
            <person name="Cotton P."/>
            <person name="Danchin E.G."/>
            <person name="Da Silva C."/>
            <person name="Gautier A."/>
            <person name="Giraud C."/>
            <person name="Giraud T."/>
            <person name="Gonzalez C."/>
            <person name="Grossetete S."/>
            <person name="Guldener U."/>
            <person name="Henrissat B."/>
            <person name="Howlett B.J."/>
            <person name="Kodira C."/>
            <person name="Kretschmer M."/>
            <person name="Lappartient A."/>
            <person name="Leroch M."/>
            <person name="Levis C."/>
            <person name="Mauceli E."/>
            <person name="Neuveglise C."/>
            <person name="Oeser B."/>
            <person name="Pearson M."/>
            <person name="Poulain J."/>
            <person name="Poussereau N."/>
            <person name="Quesneville H."/>
            <person name="Rascle C."/>
            <person name="Schumacher J."/>
            <person name="Segurens B."/>
            <person name="Sexton A."/>
            <person name="Silva E."/>
            <person name="Sirven C."/>
            <person name="Soanes D.M."/>
            <person name="Talbot N.J."/>
            <person name="Templeton M."/>
            <person name="Yandava C."/>
            <person name="Yarden O."/>
            <person name="Zeng Q."/>
            <person name="Rollins J.A."/>
            <person name="Lebrun M.H."/>
            <person name="Dickman M."/>
        </authorList>
    </citation>
    <scope>NUCLEOTIDE SEQUENCE [LARGE SCALE GENOMIC DNA]</scope>
    <source>
        <strain evidence="2">T4</strain>
    </source>
</reference>
<sequence length="53" mass="6118">MGPNTDFQFLLFLESSLRGLVSFTRSDTPRFPVVAIGTQRDCTSRRPRCPRRM</sequence>
<protein>
    <submittedName>
        <fullName evidence="1">Uncharacterized protein</fullName>
    </submittedName>
</protein>
<evidence type="ECO:0000313" key="1">
    <source>
        <dbReference type="EMBL" id="CCD43246.1"/>
    </source>
</evidence>
<dbReference type="HOGENOM" id="CLU_3068352_0_0_1"/>
<evidence type="ECO:0000313" key="2">
    <source>
        <dbReference type="Proteomes" id="UP000008177"/>
    </source>
</evidence>
<dbReference type="Proteomes" id="UP000008177">
    <property type="component" value="Unplaced contigs"/>
</dbReference>
<gene>
    <name evidence="1" type="ORF">BofuT4_uP013550.1</name>
</gene>
<proteinExistence type="predicted"/>
<accession>G2XR78</accession>
<name>G2XR78_BOTF4</name>
<dbReference type="AlphaFoldDB" id="G2XR78"/>
<dbReference type="InParanoid" id="G2XR78"/>